<dbReference type="PANTHER" id="PTHR43827:SF3">
    <property type="entry name" value="NADP-DEPENDENT OXIDOREDUCTASE DOMAIN-CONTAINING PROTEIN"/>
    <property type="match status" value="1"/>
</dbReference>
<name>A0A8H7DP15_PLEOS</name>
<dbReference type="RefSeq" id="XP_036629453.1">
    <property type="nucleotide sequence ID" value="XM_036778025.1"/>
</dbReference>
<feature type="domain" description="NADP-dependent oxidoreductase" evidence="5">
    <location>
        <begin position="18"/>
        <end position="273"/>
    </location>
</feature>
<dbReference type="VEuPathDB" id="FungiDB:PC9H_008515"/>
<proteinExistence type="inferred from homology"/>
<evidence type="ECO:0000256" key="1">
    <source>
        <dbReference type="ARBA" id="ARBA00007905"/>
    </source>
</evidence>
<evidence type="ECO:0000259" key="5">
    <source>
        <dbReference type="Pfam" id="PF00248"/>
    </source>
</evidence>
<evidence type="ECO:0000256" key="3">
    <source>
        <dbReference type="ARBA" id="ARBA00023002"/>
    </source>
</evidence>
<dbReference type="Pfam" id="PF00248">
    <property type="entry name" value="Aldo_ket_red"/>
    <property type="match status" value="1"/>
</dbReference>
<keyword evidence="3" id="KW-0560">Oxidoreductase</keyword>
<evidence type="ECO:0000256" key="4">
    <source>
        <dbReference type="SAM" id="Coils"/>
    </source>
</evidence>
<dbReference type="GO" id="GO:0016616">
    <property type="term" value="F:oxidoreductase activity, acting on the CH-OH group of donors, NAD or NADP as acceptor"/>
    <property type="evidence" value="ECO:0007669"/>
    <property type="project" value="UniProtKB-ARBA"/>
</dbReference>
<sequence length="768" mass="85661">MPFSKSVKLNTGAEMPTVGLGTWKSQPGAVEHAVEFALKNGYQHIDTAAAYANEKEVGQGIKASGVPRESIFLTTKLDNFDQATAEKALEDSLNNLGTTYLDLWLMHWPAPMKRVDGKLLPDKTLDWLDTWKSMEKIYKAHPEKLKAIGVSNFSIEFLERLLEVATVVPAVNQIELHPSCPQQELVDFCTKKGIVLTAYSPLGSDGSPLLKNETVLEIASKYNVTPANVLVSLQANRPNVTVLPKSVTNERILSNKTIVDLTEEDITKLQAIDKTHHFRACHPDWTGWGSLGFPDCNHVEGTRRLEYGPNCVKQIYGAHTLYYSRKTTNTRVIQALQCHQRTPRNGQFATLPSWVGSLFGVDIAIDNVYLYSLSDSNLKQPSGLASSPRSALQKATSRLKAGRTSEVAIRSQLKEQSNLLNQANREVKALRAELDQKRRVALLLETLARKEDIRFQRFSEIRVLIDELRKSAANVYAQELPSVPNEPEGVTATGVDGSSYLQDTLTTLHAHRIHTLRLSRQPPAPDPVPSLRITVAKQLSLPEDGPSVQRMVDQLVDRARRKAQAQSSYHSILSPRTPEHDVDIDELSSAVRNQHKELQELSDLSILLIHLSQNYIRSIRAFTTETLPVISNTLDESRRLAEGETYIGVLKNTVTFSEPPPNGQHNTAALAEVCHPNSTTLYNTIDRVKRSVTQCQRRADFIANTLKAPEDDIELPALVAKHEESTSKADEYASTLLERKAKKVEQAERLVRDVQRYIKDGRLLAGIE</sequence>
<comment type="similarity">
    <text evidence="1">Belongs to the aldo/keto reductase family.</text>
</comment>
<evidence type="ECO:0000313" key="7">
    <source>
        <dbReference type="Proteomes" id="UP000623687"/>
    </source>
</evidence>
<dbReference type="AlphaFoldDB" id="A0A8H7DP15"/>
<dbReference type="PRINTS" id="PR00069">
    <property type="entry name" value="ALDKETRDTASE"/>
</dbReference>
<dbReference type="InterPro" id="IPR018170">
    <property type="entry name" value="Aldo/ket_reductase_CS"/>
</dbReference>
<gene>
    <name evidence="6" type="ORF">PC9H_008515</name>
</gene>
<feature type="coiled-coil region" evidence="4">
    <location>
        <begin position="413"/>
        <end position="440"/>
    </location>
</feature>
<dbReference type="EMBL" id="JACETU010000006">
    <property type="protein sequence ID" value="KAF7426149.1"/>
    <property type="molecule type" value="Genomic_DNA"/>
</dbReference>
<evidence type="ECO:0000256" key="2">
    <source>
        <dbReference type="ARBA" id="ARBA00022857"/>
    </source>
</evidence>
<keyword evidence="7" id="KW-1185">Reference proteome</keyword>
<dbReference type="PROSITE" id="PS00063">
    <property type="entry name" value="ALDOKETO_REDUCTASE_3"/>
    <property type="match status" value="1"/>
</dbReference>
<dbReference type="InterPro" id="IPR020471">
    <property type="entry name" value="AKR"/>
</dbReference>
<dbReference type="OrthoDB" id="416253at2759"/>
<protein>
    <recommendedName>
        <fullName evidence="5">NADP-dependent oxidoreductase domain-containing protein</fullName>
    </recommendedName>
</protein>
<evidence type="ECO:0000313" key="6">
    <source>
        <dbReference type="EMBL" id="KAF7426149.1"/>
    </source>
</evidence>
<keyword evidence="4" id="KW-0175">Coiled coil</keyword>
<dbReference type="FunFam" id="3.20.20.100:FF:000002">
    <property type="entry name" value="2,5-diketo-D-gluconic acid reductase A"/>
    <property type="match status" value="1"/>
</dbReference>
<dbReference type="Proteomes" id="UP000623687">
    <property type="component" value="Unassembled WGS sequence"/>
</dbReference>
<dbReference type="InterPro" id="IPR036812">
    <property type="entry name" value="NAD(P)_OxRdtase_dom_sf"/>
</dbReference>
<organism evidence="6 7">
    <name type="scientific">Pleurotus ostreatus</name>
    <name type="common">Oyster mushroom</name>
    <name type="synonym">White-rot fungus</name>
    <dbReference type="NCBI Taxonomy" id="5322"/>
    <lineage>
        <taxon>Eukaryota</taxon>
        <taxon>Fungi</taxon>
        <taxon>Dikarya</taxon>
        <taxon>Basidiomycota</taxon>
        <taxon>Agaricomycotina</taxon>
        <taxon>Agaricomycetes</taxon>
        <taxon>Agaricomycetidae</taxon>
        <taxon>Agaricales</taxon>
        <taxon>Pleurotineae</taxon>
        <taxon>Pleurotaceae</taxon>
        <taxon>Pleurotus</taxon>
    </lineage>
</organism>
<dbReference type="SUPFAM" id="SSF51430">
    <property type="entry name" value="NAD(P)-linked oxidoreductase"/>
    <property type="match status" value="1"/>
</dbReference>
<comment type="caution">
    <text evidence="6">The sequence shown here is derived from an EMBL/GenBank/DDBJ whole genome shotgun (WGS) entry which is preliminary data.</text>
</comment>
<dbReference type="GeneID" id="59378333"/>
<reference evidence="6" key="1">
    <citation type="submission" date="2019-07" db="EMBL/GenBank/DDBJ databases">
        <authorList>
            <person name="Palmer J.M."/>
        </authorList>
    </citation>
    <scope>NUCLEOTIDE SEQUENCE</scope>
    <source>
        <strain evidence="6">PC9</strain>
    </source>
</reference>
<dbReference type="InterPro" id="IPR023210">
    <property type="entry name" value="NADP_OxRdtase_dom"/>
</dbReference>
<accession>A0A8H7DP15</accession>
<dbReference type="PANTHER" id="PTHR43827">
    <property type="entry name" value="2,5-DIKETO-D-GLUCONIC ACID REDUCTASE"/>
    <property type="match status" value="1"/>
</dbReference>
<keyword evidence="2" id="KW-0521">NADP</keyword>
<dbReference type="Gene3D" id="3.20.20.100">
    <property type="entry name" value="NADP-dependent oxidoreductase domain"/>
    <property type="match status" value="1"/>
</dbReference>